<evidence type="ECO:0000313" key="2">
    <source>
        <dbReference type="EMBL" id="MBP1850620.1"/>
    </source>
</evidence>
<protein>
    <submittedName>
        <fullName evidence="2">Uncharacterized protein</fullName>
    </submittedName>
</protein>
<feature type="region of interest" description="Disordered" evidence="1">
    <location>
        <begin position="1"/>
        <end position="40"/>
    </location>
</feature>
<accession>A0ABS4DY58</accession>
<keyword evidence="3" id="KW-1185">Reference proteome</keyword>
<dbReference type="Proteomes" id="UP000759443">
    <property type="component" value="Unassembled WGS sequence"/>
</dbReference>
<organism evidence="2 3">
    <name type="scientific">Rhizobium halophytocola</name>
    <dbReference type="NCBI Taxonomy" id="735519"/>
    <lineage>
        <taxon>Bacteria</taxon>
        <taxon>Pseudomonadati</taxon>
        <taxon>Pseudomonadota</taxon>
        <taxon>Alphaproteobacteria</taxon>
        <taxon>Hyphomicrobiales</taxon>
        <taxon>Rhizobiaceae</taxon>
        <taxon>Rhizobium/Agrobacterium group</taxon>
        <taxon>Rhizobium</taxon>
    </lineage>
</organism>
<sequence length="68" mass="6909">MRMARPTIDHCPARRQAVRNGADLAGRDQSGLTAGAGNRPSAAGLLLDKTARGDLAIATPGLQGGSIN</sequence>
<dbReference type="EMBL" id="JAGGJU010000005">
    <property type="protein sequence ID" value="MBP1850620.1"/>
    <property type="molecule type" value="Genomic_DNA"/>
</dbReference>
<name>A0ABS4DY58_9HYPH</name>
<proteinExistence type="predicted"/>
<reference evidence="2 3" key="1">
    <citation type="submission" date="2021-03" db="EMBL/GenBank/DDBJ databases">
        <title>Genomic Encyclopedia of Type Strains, Phase IV (KMG-IV): sequencing the most valuable type-strain genomes for metagenomic binning, comparative biology and taxonomic classification.</title>
        <authorList>
            <person name="Goeker M."/>
        </authorList>
    </citation>
    <scope>NUCLEOTIDE SEQUENCE [LARGE SCALE GENOMIC DNA]</scope>
    <source>
        <strain evidence="2 3">DSM 21600</strain>
    </source>
</reference>
<evidence type="ECO:0000256" key="1">
    <source>
        <dbReference type="SAM" id="MobiDB-lite"/>
    </source>
</evidence>
<gene>
    <name evidence="2" type="ORF">J2Z17_002057</name>
</gene>
<evidence type="ECO:0000313" key="3">
    <source>
        <dbReference type="Proteomes" id="UP000759443"/>
    </source>
</evidence>
<comment type="caution">
    <text evidence="2">The sequence shown here is derived from an EMBL/GenBank/DDBJ whole genome shotgun (WGS) entry which is preliminary data.</text>
</comment>